<protein>
    <recommendedName>
        <fullName evidence="1">C2H2-type domain-containing protein</fullName>
    </recommendedName>
</protein>
<feature type="domain" description="C2H2-type" evidence="1">
    <location>
        <begin position="1"/>
        <end position="23"/>
    </location>
</feature>
<evidence type="ECO:0000259" key="1">
    <source>
        <dbReference type="SMART" id="SM00355"/>
    </source>
</evidence>
<dbReference type="EMBL" id="HACG01050470">
    <property type="protein sequence ID" value="CEK97335.1"/>
    <property type="molecule type" value="Transcribed_RNA"/>
</dbReference>
<evidence type="ECO:0000313" key="2">
    <source>
        <dbReference type="EMBL" id="CEK97335.1"/>
    </source>
</evidence>
<dbReference type="InterPro" id="IPR013087">
    <property type="entry name" value="Znf_C2H2_type"/>
</dbReference>
<dbReference type="AlphaFoldDB" id="A0A0B7BYS5"/>
<dbReference type="InterPro" id="IPR036236">
    <property type="entry name" value="Znf_C2H2_sf"/>
</dbReference>
<proteinExistence type="predicted"/>
<feature type="domain" description="C2H2-type" evidence="1">
    <location>
        <begin position="29"/>
        <end position="52"/>
    </location>
</feature>
<dbReference type="Gene3D" id="3.30.160.60">
    <property type="entry name" value="Classic Zinc Finger"/>
    <property type="match status" value="1"/>
</dbReference>
<accession>A0A0B7BYS5</accession>
<sequence length="111" mass="13060">LICHTCGYIAKNNRDLAEHTGEHMSERRFKCFMCEHDSHKKRGVRVHIKSVHNINMDDDTGVIDRKEQRSNLDLRPRLVNIDPKVSLVNPFKQSATYLRQLLLKHDIRELD</sequence>
<name>A0A0B7BYS5_9EUPU</name>
<reference evidence="2" key="1">
    <citation type="submission" date="2014-12" db="EMBL/GenBank/DDBJ databases">
        <title>Insight into the proteome of Arion vulgaris.</title>
        <authorList>
            <person name="Aradska J."/>
            <person name="Bulat T."/>
            <person name="Smidak R."/>
            <person name="Sarate P."/>
            <person name="Gangsoo J."/>
            <person name="Sialana F."/>
            <person name="Bilban M."/>
            <person name="Lubec G."/>
        </authorList>
    </citation>
    <scope>NUCLEOTIDE SEQUENCE</scope>
    <source>
        <tissue evidence="2">Skin</tissue>
    </source>
</reference>
<feature type="non-terminal residue" evidence="2">
    <location>
        <position position="1"/>
    </location>
</feature>
<dbReference type="SUPFAM" id="SSF57667">
    <property type="entry name" value="beta-beta-alpha zinc fingers"/>
    <property type="match status" value="1"/>
</dbReference>
<organism evidence="2">
    <name type="scientific">Arion vulgaris</name>
    <dbReference type="NCBI Taxonomy" id="1028688"/>
    <lineage>
        <taxon>Eukaryota</taxon>
        <taxon>Metazoa</taxon>
        <taxon>Spiralia</taxon>
        <taxon>Lophotrochozoa</taxon>
        <taxon>Mollusca</taxon>
        <taxon>Gastropoda</taxon>
        <taxon>Heterobranchia</taxon>
        <taxon>Euthyneura</taxon>
        <taxon>Panpulmonata</taxon>
        <taxon>Eupulmonata</taxon>
        <taxon>Stylommatophora</taxon>
        <taxon>Helicina</taxon>
        <taxon>Arionoidea</taxon>
        <taxon>Arionidae</taxon>
        <taxon>Arion</taxon>
    </lineage>
</organism>
<gene>
    <name evidence="2" type="primary">ORF215473</name>
</gene>
<dbReference type="SMART" id="SM00355">
    <property type="entry name" value="ZnF_C2H2"/>
    <property type="match status" value="2"/>
</dbReference>